<evidence type="ECO:0000313" key="4">
    <source>
        <dbReference type="EMBL" id="EWH15319.1"/>
    </source>
</evidence>
<dbReference type="Gene3D" id="3.80.30.20">
    <property type="entry name" value="tm_1862 like domain"/>
    <property type="match status" value="1"/>
</dbReference>
<keyword evidence="2" id="KW-0349">Heme</keyword>
<evidence type="ECO:0000256" key="1">
    <source>
        <dbReference type="ARBA" id="ARBA00006100"/>
    </source>
</evidence>
<keyword evidence="2" id="KW-0963">Cytoplasm</keyword>
<dbReference type="InterPro" id="IPR023404">
    <property type="entry name" value="rSAM_horseshoe"/>
</dbReference>
<dbReference type="InterPro" id="IPR007197">
    <property type="entry name" value="rSAM"/>
</dbReference>
<name>A0ABN0RTS5_9FLAO</name>
<dbReference type="SFLD" id="SFLDS00029">
    <property type="entry name" value="Radical_SAM"/>
    <property type="match status" value="1"/>
</dbReference>
<evidence type="ECO:0000256" key="2">
    <source>
        <dbReference type="RuleBase" id="RU364116"/>
    </source>
</evidence>
<accession>A0ABN0RTS5</accession>
<sequence length="376" mass="42489">MAGIYIHIPFCKQACHYCDFHFSTSMGKKEEMLQAISKELVLRKNEFKQTSVETIYFGGGTPSVLNANEINRLIKTVYENYNVVKNPEITLEANPDDLSTLKIEQLAASKVNRLSIGVQSFFEDDLKLMNRAHNAKEAESCIALATKYFSDITIDLIYGIPGMSNDKWMQNIHKALSFGLPHISSYALTVEPKTALEKFIKKGEIAPVKDSVAQEHHKILVKELAKEGFVNYEFSNFGKPDFFSKNNTAYWLGKKYIGVGPSAHSFNGESRSWNVNNNPKYIKALAQNKLPQEIEELSVVDRYNEYVMTGLRTIWGVSLQKVQEDFGLKYVTYLEKEANKKIEKGLLQLKNNTLLVTAKGKFLSDGIAADLFIVNL</sequence>
<protein>
    <recommendedName>
        <fullName evidence="2">Heme chaperone HemW</fullName>
    </recommendedName>
</protein>
<proteinExistence type="inferred from homology"/>
<keyword evidence="2" id="KW-0479">Metal-binding</keyword>
<keyword evidence="2" id="KW-0143">Chaperone</keyword>
<reference evidence="4 5" key="1">
    <citation type="journal article" date="2014" name="Genome Announc.">
        <title>Draft Genome Sequence of the Carrageenan-Degrading Bacterium Cellulophaga sp. Strain KL-A, Isolated from Decaying Marine Algae.</title>
        <authorList>
            <person name="Shan D."/>
            <person name="Ying J."/>
            <person name="Li X."/>
            <person name="Gao Z."/>
            <person name="Wei G."/>
            <person name="Shao Z."/>
        </authorList>
    </citation>
    <scope>NUCLEOTIDE SEQUENCE [LARGE SCALE GENOMIC DNA]</scope>
    <source>
        <strain evidence="4 5">KL-A</strain>
    </source>
</reference>
<comment type="subcellular location">
    <subcellularLocation>
        <location evidence="2">Cytoplasm</location>
    </subcellularLocation>
</comment>
<dbReference type="InterPro" id="IPR058240">
    <property type="entry name" value="rSAM_sf"/>
</dbReference>
<dbReference type="NCBIfam" id="TIGR00539">
    <property type="entry name" value="hemN_rel"/>
    <property type="match status" value="1"/>
</dbReference>
<dbReference type="SFLD" id="SFLDF00288">
    <property type="entry name" value="HemN-like__clustered_with_nucl"/>
    <property type="match status" value="1"/>
</dbReference>
<gene>
    <name evidence="4" type="ORF">KLA_02130</name>
</gene>
<dbReference type="PANTHER" id="PTHR13932:SF5">
    <property type="entry name" value="RADICAL S-ADENOSYL METHIONINE DOMAIN-CONTAINING PROTEIN 1, MITOCHONDRIAL"/>
    <property type="match status" value="1"/>
</dbReference>
<keyword evidence="5" id="KW-1185">Reference proteome</keyword>
<dbReference type="InterPro" id="IPR010723">
    <property type="entry name" value="HemN_C"/>
</dbReference>
<comment type="caution">
    <text evidence="4">The sequence shown here is derived from an EMBL/GenBank/DDBJ whole genome shotgun (WGS) entry which is preliminary data.</text>
</comment>
<dbReference type="EMBL" id="ARZX01000001">
    <property type="protein sequence ID" value="EWH15319.1"/>
    <property type="molecule type" value="Genomic_DNA"/>
</dbReference>
<dbReference type="PROSITE" id="PS51918">
    <property type="entry name" value="RADICAL_SAM"/>
    <property type="match status" value="1"/>
</dbReference>
<dbReference type="InterPro" id="IPR034505">
    <property type="entry name" value="Coproporphyrinogen-III_oxidase"/>
</dbReference>
<dbReference type="PANTHER" id="PTHR13932">
    <property type="entry name" value="COPROPORPHYRINIGEN III OXIDASE"/>
    <property type="match status" value="1"/>
</dbReference>
<dbReference type="RefSeq" id="WP_034643249.1">
    <property type="nucleotide sequence ID" value="NZ_ARZX01000001.1"/>
</dbReference>
<dbReference type="Proteomes" id="UP000019275">
    <property type="component" value="Unassembled WGS sequence"/>
</dbReference>
<keyword evidence="2" id="KW-0411">Iron-sulfur</keyword>
<keyword evidence="2" id="KW-0949">S-adenosyl-L-methionine</keyword>
<organism evidence="4 5">
    <name type="scientific">Cellulophaga geojensis KL-A</name>
    <dbReference type="NCBI Taxonomy" id="1328323"/>
    <lineage>
        <taxon>Bacteria</taxon>
        <taxon>Pseudomonadati</taxon>
        <taxon>Bacteroidota</taxon>
        <taxon>Flavobacteriia</taxon>
        <taxon>Flavobacteriales</taxon>
        <taxon>Flavobacteriaceae</taxon>
        <taxon>Cellulophaga</taxon>
    </lineage>
</organism>
<keyword evidence="2" id="KW-0004">4Fe-4S</keyword>
<dbReference type="SUPFAM" id="SSF102114">
    <property type="entry name" value="Radical SAM enzymes"/>
    <property type="match status" value="1"/>
</dbReference>
<dbReference type="InterPro" id="IPR006638">
    <property type="entry name" value="Elp3/MiaA/NifB-like_rSAM"/>
</dbReference>
<dbReference type="SFLD" id="SFLDF00562">
    <property type="entry name" value="HemN-like__clustered_with_heat"/>
    <property type="match status" value="1"/>
</dbReference>
<keyword evidence="2" id="KW-0408">Iron</keyword>
<dbReference type="Pfam" id="PF04055">
    <property type="entry name" value="Radical_SAM"/>
    <property type="match status" value="1"/>
</dbReference>
<feature type="domain" description="Radical SAM core" evidence="3">
    <location>
        <begin position="1"/>
        <end position="233"/>
    </location>
</feature>
<dbReference type="InterPro" id="IPR004559">
    <property type="entry name" value="HemW-like"/>
</dbReference>
<evidence type="ECO:0000259" key="3">
    <source>
        <dbReference type="PROSITE" id="PS51918"/>
    </source>
</evidence>
<evidence type="ECO:0000313" key="5">
    <source>
        <dbReference type="Proteomes" id="UP000019275"/>
    </source>
</evidence>
<dbReference type="SFLD" id="SFLDG01065">
    <property type="entry name" value="anaerobic_coproporphyrinogen-I"/>
    <property type="match status" value="1"/>
</dbReference>
<comment type="similarity">
    <text evidence="1">Belongs to the anaerobic coproporphyrinogen-III oxidase family. HemW subfamily.</text>
</comment>
<dbReference type="CDD" id="cd01335">
    <property type="entry name" value="Radical_SAM"/>
    <property type="match status" value="1"/>
</dbReference>
<dbReference type="SMART" id="SM00729">
    <property type="entry name" value="Elp3"/>
    <property type="match status" value="1"/>
</dbReference>
<comment type="function">
    <text evidence="2">Probably acts as a heme chaperone, transferring heme to an unknown acceptor. Binds one molecule of heme per monomer, possibly covalently. Binds 1 [4Fe-4S] cluster. The cluster is coordinated with 3 cysteines and an exchangeable S-adenosyl-L-methionine.</text>
</comment>
<dbReference type="Pfam" id="PF06969">
    <property type="entry name" value="HemN_C"/>
    <property type="match status" value="1"/>
</dbReference>